<feature type="compositionally biased region" description="Pro residues" evidence="8">
    <location>
        <begin position="153"/>
        <end position="162"/>
    </location>
</feature>
<comment type="similarity">
    <text evidence="7">Belongs to the MraZ family.</text>
</comment>
<dbReference type="CDD" id="cd16320">
    <property type="entry name" value="MraZ_N"/>
    <property type="match status" value="1"/>
</dbReference>
<dbReference type="PANTHER" id="PTHR34701:SF1">
    <property type="entry name" value="TRANSCRIPTIONAL REGULATOR MRAZ"/>
    <property type="match status" value="1"/>
</dbReference>
<feature type="region of interest" description="Disordered" evidence="8">
    <location>
        <begin position="142"/>
        <end position="162"/>
    </location>
</feature>
<evidence type="ECO:0000313" key="11">
    <source>
        <dbReference type="Proteomes" id="UP000256900"/>
    </source>
</evidence>
<dbReference type="InterPro" id="IPR020603">
    <property type="entry name" value="MraZ_dom"/>
</dbReference>
<evidence type="ECO:0000256" key="4">
    <source>
        <dbReference type="ARBA" id="ARBA00023015"/>
    </source>
</evidence>
<evidence type="ECO:0000256" key="6">
    <source>
        <dbReference type="ARBA" id="ARBA00023163"/>
    </source>
</evidence>
<dbReference type="EMBL" id="QUMO01000003">
    <property type="protein sequence ID" value="REF86188.1"/>
    <property type="molecule type" value="Genomic_DNA"/>
</dbReference>
<dbReference type="InterPro" id="IPR038619">
    <property type="entry name" value="MraZ_sf"/>
</dbReference>
<dbReference type="GO" id="GO:0003700">
    <property type="term" value="F:DNA-binding transcription factor activity"/>
    <property type="evidence" value="ECO:0007669"/>
    <property type="project" value="UniProtKB-UniRule"/>
</dbReference>
<evidence type="ECO:0000256" key="5">
    <source>
        <dbReference type="ARBA" id="ARBA00023125"/>
    </source>
</evidence>
<name>A0A3D9YVH2_9HYPH</name>
<evidence type="ECO:0000256" key="1">
    <source>
        <dbReference type="ARBA" id="ARBA00013860"/>
    </source>
</evidence>
<dbReference type="GO" id="GO:0009295">
    <property type="term" value="C:nucleoid"/>
    <property type="evidence" value="ECO:0007669"/>
    <property type="project" value="UniProtKB-SubCell"/>
</dbReference>
<dbReference type="SUPFAM" id="SSF89447">
    <property type="entry name" value="AbrB/MazE/MraZ-like"/>
    <property type="match status" value="1"/>
</dbReference>
<reference evidence="10 11" key="1">
    <citation type="submission" date="2018-08" db="EMBL/GenBank/DDBJ databases">
        <title>Genomic Encyclopedia of Type Strains, Phase IV (KMG-IV): sequencing the most valuable type-strain genomes for metagenomic binning, comparative biology and taxonomic classification.</title>
        <authorList>
            <person name="Goeker M."/>
        </authorList>
    </citation>
    <scope>NUCLEOTIDE SEQUENCE [LARGE SCALE GENOMIC DNA]</scope>
    <source>
        <strain evidence="10 11">BW863</strain>
    </source>
</reference>
<keyword evidence="2 7" id="KW-0963">Cytoplasm</keyword>
<accession>A0A3D9YVH2</accession>
<dbReference type="InterPro" id="IPR007159">
    <property type="entry name" value="SpoVT-AbrB_dom"/>
</dbReference>
<comment type="subcellular location">
    <subcellularLocation>
        <location evidence="7">Cytoplasm</location>
        <location evidence="7">Nucleoid</location>
    </subcellularLocation>
</comment>
<dbReference type="PROSITE" id="PS51740">
    <property type="entry name" value="SPOVT_ABRB"/>
    <property type="match status" value="2"/>
</dbReference>
<dbReference type="RefSeq" id="WP_115836752.1">
    <property type="nucleotide sequence ID" value="NZ_CP025086.1"/>
</dbReference>
<feature type="domain" description="SpoVT-AbrB" evidence="9">
    <location>
        <begin position="83"/>
        <end position="126"/>
    </location>
</feature>
<comment type="subunit">
    <text evidence="7">Forms oligomers.</text>
</comment>
<keyword evidence="11" id="KW-1185">Reference proteome</keyword>
<sequence>MDRFVSCFTNRLDAKGRVSIPAPFRAVLARDGFDGLFAHPALEGEAVDCGGNALLREIDQLLARHAPYSEERDYLSTALFGASEILKVDAEGRVVLSETIKAIAHITQEVTFLGKGDRFQIWEPSRFQAHFEEAKARSRILRKQFGSQSTAPEGPPPRGARE</sequence>
<dbReference type="PANTHER" id="PTHR34701">
    <property type="entry name" value="TRANSCRIPTIONAL REGULATOR MRAZ"/>
    <property type="match status" value="1"/>
</dbReference>
<evidence type="ECO:0000313" key="10">
    <source>
        <dbReference type="EMBL" id="REF86188.1"/>
    </source>
</evidence>
<keyword evidence="4 7" id="KW-0805">Transcription regulation</keyword>
<dbReference type="GO" id="GO:0000976">
    <property type="term" value="F:transcription cis-regulatory region binding"/>
    <property type="evidence" value="ECO:0007669"/>
    <property type="project" value="TreeGrafter"/>
</dbReference>
<feature type="domain" description="SpoVT-AbrB" evidence="9">
    <location>
        <begin position="7"/>
        <end position="53"/>
    </location>
</feature>
<evidence type="ECO:0000256" key="2">
    <source>
        <dbReference type="ARBA" id="ARBA00022490"/>
    </source>
</evidence>
<dbReference type="GO" id="GO:2000143">
    <property type="term" value="P:negative regulation of DNA-templated transcription initiation"/>
    <property type="evidence" value="ECO:0007669"/>
    <property type="project" value="TreeGrafter"/>
</dbReference>
<gene>
    <name evidence="7" type="primary">mraZ</name>
    <name evidence="10" type="ORF">DES32_2235</name>
</gene>
<dbReference type="Gene3D" id="3.40.1550.20">
    <property type="entry name" value="Transcriptional regulator MraZ domain"/>
    <property type="match status" value="1"/>
</dbReference>
<dbReference type="GO" id="GO:0005737">
    <property type="term" value="C:cytoplasm"/>
    <property type="evidence" value="ECO:0007669"/>
    <property type="project" value="UniProtKB-UniRule"/>
</dbReference>
<evidence type="ECO:0000259" key="9">
    <source>
        <dbReference type="PROSITE" id="PS51740"/>
    </source>
</evidence>
<keyword evidence="5 7" id="KW-0238">DNA-binding</keyword>
<keyword evidence="6 7" id="KW-0804">Transcription</keyword>
<dbReference type="HAMAP" id="MF_01008">
    <property type="entry name" value="MraZ"/>
    <property type="match status" value="1"/>
</dbReference>
<proteinExistence type="inferred from homology"/>
<evidence type="ECO:0000256" key="3">
    <source>
        <dbReference type="ARBA" id="ARBA00022737"/>
    </source>
</evidence>
<dbReference type="InterPro" id="IPR035642">
    <property type="entry name" value="MraZ_N"/>
</dbReference>
<dbReference type="InterPro" id="IPR037914">
    <property type="entry name" value="SpoVT-AbrB_sf"/>
</dbReference>
<dbReference type="Proteomes" id="UP000256900">
    <property type="component" value="Unassembled WGS sequence"/>
</dbReference>
<dbReference type="InterPro" id="IPR003444">
    <property type="entry name" value="MraZ"/>
</dbReference>
<dbReference type="InterPro" id="IPR035644">
    <property type="entry name" value="MraZ_C"/>
</dbReference>
<keyword evidence="3" id="KW-0677">Repeat</keyword>
<dbReference type="AlphaFoldDB" id="A0A3D9YVH2"/>
<protein>
    <recommendedName>
        <fullName evidence="1 7">Transcriptional regulator MraZ</fullName>
    </recommendedName>
</protein>
<dbReference type="OrthoDB" id="9807753at2"/>
<organism evidence="10 11">
    <name type="scientific">Methylovirgula ligni</name>
    <dbReference type="NCBI Taxonomy" id="569860"/>
    <lineage>
        <taxon>Bacteria</taxon>
        <taxon>Pseudomonadati</taxon>
        <taxon>Pseudomonadota</taxon>
        <taxon>Alphaproteobacteria</taxon>
        <taxon>Hyphomicrobiales</taxon>
        <taxon>Beijerinckiaceae</taxon>
        <taxon>Methylovirgula</taxon>
    </lineage>
</organism>
<dbReference type="CDD" id="cd16321">
    <property type="entry name" value="MraZ_C"/>
    <property type="match status" value="1"/>
</dbReference>
<evidence type="ECO:0000256" key="7">
    <source>
        <dbReference type="HAMAP-Rule" id="MF_01008"/>
    </source>
</evidence>
<evidence type="ECO:0000256" key="8">
    <source>
        <dbReference type="SAM" id="MobiDB-lite"/>
    </source>
</evidence>
<dbReference type="Pfam" id="PF02381">
    <property type="entry name" value="MraZ"/>
    <property type="match status" value="1"/>
</dbReference>
<comment type="caution">
    <text evidence="10">The sequence shown here is derived from an EMBL/GenBank/DDBJ whole genome shotgun (WGS) entry which is preliminary data.</text>
</comment>